<dbReference type="EMBL" id="BDQK01000001">
    <property type="protein sequence ID" value="GBF79339.1"/>
    <property type="molecule type" value="Genomic_DNA"/>
</dbReference>
<sequence length="57" mass="6667">MGRKAKLKQRKKSQINLSKPELIDSDQFVQHLERQGYSLKKPNLAPEVPQKRIEPQI</sequence>
<dbReference type="Proteomes" id="UP000287247">
    <property type="component" value="Unassembled WGS sequence"/>
</dbReference>
<protein>
    <submittedName>
        <fullName evidence="1">Glucosamine-6-phosphate deaminase</fullName>
    </submittedName>
</protein>
<reference evidence="2" key="1">
    <citation type="submission" date="2017-05" db="EMBL/GenBank/DDBJ databases">
        <title>Physiological properties and genetic analysis related to exopolysaccharide production of fresh-water unicellular cyanobacterium Aphanothece sacrum, Suizenji Nori, that has been cultured as a food source in Japan.</title>
        <authorList>
            <person name="Kanesaki Y."/>
            <person name="Yoshikawa S."/>
            <person name="Ohki K."/>
        </authorList>
    </citation>
    <scope>NUCLEOTIDE SEQUENCE [LARGE SCALE GENOMIC DNA]</scope>
    <source>
        <strain evidence="2">FPU1</strain>
    </source>
</reference>
<dbReference type="RefSeq" id="WP_172957579.1">
    <property type="nucleotide sequence ID" value="NZ_BDQK01000001.1"/>
</dbReference>
<gene>
    <name evidence="1" type="ORF">AsFPU1_0732</name>
</gene>
<name>A0A401IDR3_APHSA</name>
<evidence type="ECO:0000313" key="1">
    <source>
        <dbReference type="EMBL" id="GBF79339.1"/>
    </source>
</evidence>
<accession>A0A401IDR3</accession>
<organism evidence="1 2">
    <name type="scientific">Aphanothece sacrum FPU1</name>
    <dbReference type="NCBI Taxonomy" id="1920663"/>
    <lineage>
        <taxon>Bacteria</taxon>
        <taxon>Bacillati</taxon>
        <taxon>Cyanobacteriota</taxon>
        <taxon>Cyanophyceae</taxon>
        <taxon>Oscillatoriophycideae</taxon>
        <taxon>Chroococcales</taxon>
        <taxon>Aphanothecaceae</taxon>
        <taxon>Aphanothece</taxon>
    </lineage>
</organism>
<dbReference type="AlphaFoldDB" id="A0A401IDR3"/>
<proteinExistence type="predicted"/>
<keyword evidence="2" id="KW-1185">Reference proteome</keyword>
<evidence type="ECO:0000313" key="2">
    <source>
        <dbReference type="Proteomes" id="UP000287247"/>
    </source>
</evidence>
<comment type="caution">
    <text evidence="1">The sequence shown here is derived from an EMBL/GenBank/DDBJ whole genome shotgun (WGS) entry which is preliminary data.</text>
</comment>